<dbReference type="GO" id="GO:0005886">
    <property type="term" value="C:plasma membrane"/>
    <property type="evidence" value="ECO:0007669"/>
    <property type="project" value="UniProtKB-SubCell"/>
</dbReference>
<evidence type="ECO:0000256" key="1">
    <source>
        <dbReference type="ARBA" id="ARBA00004413"/>
    </source>
</evidence>
<keyword evidence="2" id="KW-0040">ANK repeat</keyword>
<reference evidence="4" key="3">
    <citation type="submission" date="2015-04" db="UniProtKB">
        <authorList>
            <consortium name="EnsemblPlants"/>
        </authorList>
    </citation>
    <scope>IDENTIFICATION</scope>
    <source>
        <strain evidence="4">cv. Jemalong A17</strain>
    </source>
</reference>
<dbReference type="EnsemblPlants" id="KEH34037">
    <property type="protein sequence ID" value="KEH34037"/>
    <property type="gene ID" value="MTR_3g058550"/>
</dbReference>
<keyword evidence="5" id="KW-1185">Reference proteome</keyword>
<dbReference type="Proteomes" id="UP000002051">
    <property type="component" value="Chromosome 3"/>
</dbReference>
<organism evidence="3 5">
    <name type="scientific">Medicago truncatula</name>
    <name type="common">Barrel medic</name>
    <name type="synonym">Medicago tribuloides</name>
    <dbReference type="NCBI Taxonomy" id="3880"/>
    <lineage>
        <taxon>Eukaryota</taxon>
        <taxon>Viridiplantae</taxon>
        <taxon>Streptophyta</taxon>
        <taxon>Embryophyta</taxon>
        <taxon>Tracheophyta</taxon>
        <taxon>Spermatophyta</taxon>
        <taxon>Magnoliopsida</taxon>
        <taxon>eudicotyledons</taxon>
        <taxon>Gunneridae</taxon>
        <taxon>Pentapetalae</taxon>
        <taxon>rosids</taxon>
        <taxon>fabids</taxon>
        <taxon>Fabales</taxon>
        <taxon>Fabaceae</taxon>
        <taxon>Papilionoideae</taxon>
        <taxon>50 kb inversion clade</taxon>
        <taxon>NPAAA clade</taxon>
        <taxon>Hologalegina</taxon>
        <taxon>IRL clade</taxon>
        <taxon>Trifolieae</taxon>
        <taxon>Medicago</taxon>
    </lineage>
</organism>
<evidence type="ECO:0000313" key="4">
    <source>
        <dbReference type="EnsemblPlants" id="KEH34037"/>
    </source>
</evidence>
<sequence>MEINKSRGTALHVAVNDGNEEVVKSLVNSILCHKNEKEALTCKNEKGDTPLHLAASRGFKDICECIIGEGGERKDLIDIDNNNGESPLFLAALSWQKQTFVYLIKFKPGRSDCGGNYSYTKDLIRSNGDSILHCAIRREFFDLALIIIHKYPDLIVIQNKLGFSPLKLLATRPSAFKSGYKMIWWKKILYHCKCATFQYLCTLLSADKLRRNSLSWEHMFL</sequence>
<dbReference type="HOGENOM" id="CLU_073973_1_0_1"/>
<dbReference type="SMART" id="SM00248">
    <property type="entry name" value="ANK"/>
    <property type="match status" value="4"/>
</dbReference>
<dbReference type="Gene3D" id="1.25.40.20">
    <property type="entry name" value="Ankyrin repeat-containing domain"/>
    <property type="match status" value="1"/>
</dbReference>
<dbReference type="PANTHER" id="PTHR24121">
    <property type="entry name" value="NO MECHANORECEPTOR POTENTIAL C, ISOFORM D-RELATED"/>
    <property type="match status" value="1"/>
</dbReference>
<dbReference type="Pfam" id="PF12796">
    <property type="entry name" value="Ank_2"/>
    <property type="match status" value="1"/>
</dbReference>
<protein>
    <submittedName>
        <fullName evidence="3">Ankyrin repeat protein</fullName>
    </submittedName>
</protein>
<dbReference type="PROSITE" id="PS50297">
    <property type="entry name" value="ANK_REP_REGION"/>
    <property type="match status" value="1"/>
</dbReference>
<feature type="repeat" description="ANK" evidence="2">
    <location>
        <begin position="46"/>
        <end position="72"/>
    </location>
</feature>
<proteinExistence type="predicted"/>
<evidence type="ECO:0000313" key="3">
    <source>
        <dbReference type="EMBL" id="KEH34037.1"/>
    </source>
</evidence>
<comment type="subcellular location">
    <subcellularLocation>
        <location evidence="1">Cell membrane</location>
        <topology evidence="1">Peripheral membrane protein</topology>
        <orientation evidence="1">Cytoplasmic side</orientation>
    </subcellularLocation>
</comment>
<reference evidence="3 5" key="1">
    <citation type="journal article" date="2011" name="Nature">
        <title>The Medicago genome provides insight into the evolution of rhizobial symbioses.</title>
        <authorList>
            <person name="Young N.D."/>
            <person name="Debelle F."/>
            <person name="Oldroyd G.E."/>
            <person name="Geurts R."/>
            <person name="Cannon S.B."/>
            <person name="Udvardi M.K."/>
            <person name="Benedito V.A."/>
            <person name="Mayer K.F."/>
            <person name="Gouzy J."/>
            <person name="Schoof H."/>
            <person name="Van de Peer Y."/>
            <person name="Proost S."/>
            <person name="Cook D.R."/>
            <person name="Meyers B.C."/>
            <person name="Spannagl M."/>
            <person name="Cheung F."/>
            <person name="De Mita S."/>
            <person name="Krishnakumar V."/>
            <person name="Gundlach H."/>
            <person name="Zhou S."/>
            <person name="Mudge J."/>
            <person name="Bharti A.K."/>
            <person name="Murray J.D."/>
            <person name="Naoumkina M.A."/>
            <person name="Rosen B."/>
            <person name="Silverstein K.A."/>
            <person name="Tang H."/>
            <person name="Rombauts S."/>
            <person name="Zhao P.X."/>
            <person name="Zhou P."/>
            <person name="Barbe V."/>
            <person name="Bardou P."/>
            <person name="Bechner M."/>
            <person name="Bellec A."/>
            <person name="Berger A."/>
            <person name="Berges H."/>
            <person name="Bidwell S."/>
            <person name="Bisseling T."/>
            <person name="Choisne N."/>
            <person name="Couloux A."/>
            <person name="Denny R."/>
            <person name="Deshpande S."/>
            <person name="Dai X."/>
            <person name="Doyle J.J."/>
            <person name="Dudez A.M."/>
            <person name="Farmer A.D."/>
            <person name="Fouteau S."/>
            <person name="Franken C."/>
            <person name="Gibelin C."/>
            <person name="Gish J."/>
            <person name="Goldstein S."/>
            <person name="Gonzalez A.J."/>
            <person name="Green P.J."/>
            <person name="Hallab A."/>
            <person name="Hartog M."/>
            <person name="Hua A."/>
            <person name="Humphray S.J."/>
            <person name="Jeong D.H."/>
            <person name="Jing Y."/>
            <person name="Jocker A."/>
            <person name="Kenton S.M."/>
            <person name="Kim D.J."/>
            <person name="Klee K."/>
            <person name="Lai H."/>
            <person name="Lang C."/>
            <person name="Lin S."/>
            <person name="Macmil S.L."/>
            <person name="Magdelenat G."/>
            <person name="Matthews L."/>
            <person name="McCorrison J."/>
            <person name="Monaghan E.L."/>
            <person name="Mun J.H."/>
            <person name="Najar F.Z."/>
            <person name="Nicholson C."/>
            <person name="Noirot C."/>
            <person name="O'Bleness M."/>
            <person name="Paule C.R."/>
            <person name="Poulain J."/>
            <person name="Prion F."/>
            <person name="Qin B."/>
            <person name="Qu C."/>
            <person name="Retzel E.F."/>
            <person name="Riddle C."/>
            <person name="Sallet E."/>
            <person name="Samain S."/>
            <person name="Samson N."/>
            <person name="Sanders I."/>
            <person name="Saurat O."/>
            <person name="Scarpelli C."/>
            <person name="Schiex T."/>
            <person name="Segurens B."/>
            <person name="Severin A.J."/>
            <person name="Sherrier D.J."/>
            <person name="Shi R."/>
            <person name="Sims S."/>
            <person name="Singer S.R."/>
            <person name="Sinharoy S."/>
            <person name="Sterck L."/>
            <person name="Viollet A."/>
            <person name="Wang B.B."/>
            <person name="Wang K."/>
            <person name="Wang M."/>
            <person name="Wang X."/>
            <person name="Warfsmann J."/>
            <person name="Weissenbach J."/>
            <person name="White D.D."/>
            <person name="White J.D."/>
            <person name="Wiley G.B."/>
            <person name="Wincker P."/>
            <person name="Xing Y."/>
            <person name="Yang L."/>
            <person name="Yao Z."/>
            <person name="Ying F."/>
            <person name="Zhai J."/>
            <person name="Zhou L."/>
            <person name="Zuber A."/>
            <person name="Denarie J."/>
            <person name="Dixon R.A."/>
            <person name="May G.D."/>
            <person name="Schwartz D.C."/>
            <person name="Rogers J."/>
            <person name="Quetier F."/>
            <person name="Town C.D."/>
            <person name="Roe B.A."/>
        </authorList>
    </citation>
    <scope>NUCLEOTIDE SEQUENCE [LARGE SCALE GENOMIC DNA]</scope>
    <source>
        <strain evidence="3">A17</strain>
        <strain evidence="4 5">cv. Jemalong A17</strain>
    </source>
</reference>
<name>A0A072UWQ2_MEDTR</name>
<dbReference type="InterPro" id="IPR002110">
    <property type="entry name" value="Ankyrin_rpt"/>
</dbReference>
<dbReference type="STRING" id="3880.A0A072UWQ2"/>
<dbReference type="PANTHER" id="PTHR24121:SF15">
    <property type="entry name" value="ANKYRIN REPEAT PROTEIN"/>
    <property type="match status" value="1"/>
</dbReference>
<dbReference type="PROSITE" id="PS50088">
    <property type="entry name" value="ANK_REPEAT"/>
    <property type="match status" value="1"/>
</dbReference>
<dbReference type="AlphaFoldDB" id="A0A072UWQ2"/>
<evidence type="ECO:0000256" key="2">
    <source>
        <dbReference type="PROSITE-ProRule" id="PRU00023"/>
    </source>
</evidence>
<dbReference type="SUPFAM" id="SSF48403">
    <property type="entry name" value="Ankyrin repeat"/>
    <property type="match status" value="1"/>
</dbReference>
<dbReference type="PaxDb" id="3880-AES70294"/>
<accession>A0A072UWQ2</accession>
<reference evidence="3 5" key="2">
    <citation type="journal article" date="2014" name="BMC Genomics">
        <title>An improved genome release (version Mt4.0) for the model legume Medicago truncatula.</title>
        <authorList>
            <person name="Tang H."/>
            <person name="Krishnakumar V."/>
            <person name="Bidwell S."/>
            <person name="Rosen B."/>
            <person name="Chan A."/>
            <person name="Zhou S."/>
            <person name="Gentzbittel L."/>
            <person name="Childs K.L."/>
            <person name="Yandell M."/>
            <person name="Gundlach H."/>
            <person name="Mayer K.F."/>
            <person name="Schwartz D.C."/>
            <person name="Town C.D."/>
        </authorList>
    </citation>
    <scope>GENOME REANNOTATION</scope>
    <source>
        <strain evidence="3">A17</strain>
        <strain evidence="4 5">cv. Jemalong A17</strain>
    </source>
</reference>
<evidence type="ECO:0000313" key="5">
    <source>
        <dbReference type="Proteomes" id="UP000002051"/>
    </source>
</evidence>
<dbReference type="EMBL" id="CM001219">
    <property type="protein sequence ID" value="KEH34037.1"/>
    <property type="molecule type" value="Genomic_DNA"/>
</dbReference>
<dbReference type="InterPro" id="IPR036770">
    <property type="entry name" value="Ankyrin_rpt-contain_sf"/>
</dbReference>
<gene>
    <name evidence="3" type="ordered locus">MTR_3g058550</name>
</gene>
<dbReference type="eggNOG" id="KOG0504">
    <property type="taxonomic scope" value="Eukaryota"/>
</dbReference>